<evidence type="ECO:0000313" key="2">
    <source>
        <dbReference type="Proteomes" id="UP000193689"/>
    </source>
</evidence>
<dbReference type="OrthoDB" id="4698791at2759"/>
<dbReference type="EMBL" id="MCFJ01000010">
    <property type="protein sequence ID" value="ORY61651.1"/>
    <property type="molecule type" value="Genomic_DNA"/>
</dbReference>
<dbReference type="GeneID" id="63776943"/>
<dbReference type="RefSeq" id="XP_040713728.1">
    <property type="nucleotide sequence ID" value="XM_040860731.1"/>
</dbReference>
<protein>
    <recommendedName>
        <fullName evidence="3">F-box domain-containing protein</fullName>
    </recommendedName>
</protein>
<gene>
    <name evidence="1" type="ORF">BCR38DRAFT_440808</name>
</gene>
<evidence type="ECO:0000313" key="1">
    <source>
        <dbReference type="EMBL" id="ORY61651.1"/>
    </source>
</evidence>
<dbReference type="AlphaFoldDB" id="A0A1Y2DQU2"/>
<evidence type="ECO:0008006" key="3">
    <source>
        <dbReference type="Google" id="ProtNLM"/>
    </source>
</evidence>
<comment type="caution">
    <text evidence="1">The sequence shown here is derived from an EMBL/GenBank/DDBJ whole genome shotgun (WGS) entry which is preliminary data.</text>
</comment>
<keyword evidence="2" id="KW-1185">Reference proteome</keyword>
<dbReference type="InParanoid" id="A0A1Y2DQU2"/>
<sequence length="497" mass="57319">MELEHPGQRFRLFDLPVEIQIRILGLLENSNLDLITSNFRQAASVLRDHFPSFVQLAFDGFPGMSNNQEIRHIIYRIIKVSRTLRPFERGPMAFVRWIRKFQARSDDTPLPALPRTVQTLNSLDQIIDSIEFWMIRFHHSLTIVYGGNLCDITLAVLQNTSWENEYSFTSVENYRIRRALLLFQLYCVLFHQPADHRDHSFNGRVAEQALFLQSLQPFMIAELDGVYGMIEWILASHFRISWHISRRSTAMVPGSQSRPGGAKLEHVMSRGLLELRQLILHTPKLTGDPRPYDERWNKIAGKMQAFQNRFFMTALGKCWKFQSDNAGTNYKVVSYPSKVPISMRRWNGAPEGTNDGSWAYTMTYTKPSGSDSEAREIAALERAVNGDQFNWRGLVFWERERLKRHDSRINFDPVVMANFRGQDPGNGPPNAWVERLKATDPPNVGYQPRLRPLSTAMFSQYTLLSGAQHLTRLYGMFSAEEMVRYRSAMTSGISMDL</sequence>
<proteinExistence type="predicted"/>
<accession>A0A1Y2DQU2</accession>
<organism evidence="1 2">
    <name type="scientific">Pseudomassariella vexata</name>
    <dbReference type="NCBI Taxonomy" id="1141098"/>
    <lineage>
        <taxon>Eukaryota</taxon>
        <taxon>Fungi</taxon>
        <taxon>Dikarya</taxon>
        <taxon>Ascomycota</taxon>
        <taxon>Pezizomycotina</taxon>
        <taxon>Sordariomycetes</taxon>
        <taxon>Xylariomycetidae</taxon>
        <taxon>Amphisphaeriales</taxon>
        <taxon>Pseudomassariaceae</taxon>
        <taxon>Pseudomassariella</taxon>
    </lineage>
</organism>
<dbReference type="Proteomes" id="UP000193689">
    <property type="component" value="Unassembled WGS sequence"/>
</dbReference>
<name>A0A1Y2DQU2_9PEZI</name>
<reference evidence="1 2" key="1">
    <citation type="submission" date="2016-07" db="EMBL/GenBank/DDBJ databases">
        <title>Pervasive Adenine N6-methylation of Active Genes in Fungi.</title>
        <authorList>
            <consortium name="DOE Joint Genome Institute"/>
            <person name="Mondo S.J."/>
            <person name="Dannebaum R.O."/>
            <person name="Kuo R.C."/>
            <person name="Labutti K."/>
            <person name="Haridas S."/>
            <person name="Kuo A."/>
            <person name="Salamov A."/>
            <person name="Ahrendt S.R."/>
            <person name="Lipzen A."/>
            <person name="Sullivan W."/>
            <person name="Andreopoulos W.B."/>
            <person name="Clum A."/>
            <person name="Lindquist E."/>
            <person name="Daum C."/>
            <person name="Ramamoorthy G.K."/>
            <person name="Gryganskyi A."/>
            <person name="Culley D."/>
            <person name="Magnuson J.K."/>
            <person name="James T.Y."/>
            <person name="O'Malley M.A."/>
            <person name="Stajich J.E."/>
            <person name="Spatafora J.W."/>
            <person name="Visel A."/>
            <person name="Grigoriev I.V."/>
        </authorList>
    </citation>
    <scope>NUCLEOTIDE SEQUENCE [LARGE SCALE GENOMIC DNA]</scope>
    <source>
        <strain evidence="1 2">CBS 129021</strain>
    </source>
</reference>